<sequence length="52" mass="5704">MNVTEVLDNNSTISIEKAGTDLYLVILPIIVIFGLCGNVVSLVTIFHSRLRT</sequence>
<gene>
    <name evidence="2 4" type="ORF">LOAG_16085</name>
</gene>
<dbReference type="GeneID" id="9953580"/>
<proteinExistence type="predicted"/>
<keyword evidence="1" id="KW-0812">Transmembrane</keyword>
<dbReference type="WBParaSite" id="EN70_882">
    <property type="protein sequence ID" value="EN70_882"/>
    <property type="gene ID" value="EN70_882"/>
</dbReference>
<accession>A0A1S0TF01</accession>
<evidence type="ECO:0000256" key="1">
    <source>
        <dbReference type="SAM" id="Phobius"/>
    </source>
</evidence>
<dbReference type="CTD" id="9953580"/>
<evidence type="ECO:0000313" key="4">
    <source>
        <dbReference type="WBParaSite" id="EN70_882"/>
    </source>
</evidence>
<evidence type="ECO:0000313" key="2">
    <source>
        <dbReference type="EMBL" id="EFO12449.1"/>
    </source>
</evidence>
<accession>A0A1I7W243</accession>
<name>A0A1I7W243_LOALO</name>
<dbReference type="AlphaFoldDB" id="A0A1I7W243"/>
<evidence type="ECO:0000313" key="3">
    <source>
        <dbReference type="Proteomes" id="UP000095285"/>
    </source>
</evidence>
<dbReference type="EMBL" id="JH716001">
    <property type="protein sequence ID" value="EFO12449.1"/>
    <property type="molecule type" value="Genomic_DNA"/>
</dbReference>
<feature type="transmembrane region" description="Helical" evidence="1">
    <location>
        <begin position="22"/>
        <end position="46"/>
    </location>
</feature>
<dbReference type="Proteomes" id="UP000095285">
    <property type="component" value="Unassembled WGS sequence"/>
</dbReference>
<dbReference type="OrthoDB" id="9990906at2759"/>
<organism evidence="3 4">
    <name type="scientific">Loa loa</name>
    <name type="common">Eye worm</name>
    <name type="synonym">Filaria loa</name>
    <dbReference type="NCBI Taxonomy" id="7209"/>
    <lineage>
        <taxon>Eukaryota</taxon>
        <taxon>Metazoa</taxon>
        <taxon>Ecdysozoa</taxon>
        <taxon>Nematoda</taxon>
        <taxon>Chromadorea</taxon>
        <taxon>Rhabditida</taxon>
        <taxon>Spirurina</taxon>
        <taxon>Spiruromorpha</taxon>
        <taxon>Filarioidea</taxon>
        <taxon>Onchocercidae</taxon>
        <taxon>Loa</taxon>
    </lineage>
</organism>
<keyword evidence="1" id="KW-0472">Membrane</keyword>
<dbReference type="STRING" id="7209.A0A1I7W243"/>
<protein>
    <submittedName>
        <fullName evidence="4">G_PROTEIN_RECEP_F1_2 domain-containing protein</fullName>
    </submittedName>
</protein>
<dbReference type="RefSeq" id="XP_003151620.1">
    <property type="nucleotide sequence ID" value="XM_003151572.1"/>
</dbReference>
<reference evidence="2 3" key="1">
    <citation type="submission" date="2012-04" db="EMBL/GenBank/DDBJ databases">
        <title>The Genome Sequence of Loa loa.</title>
        <authorList>
            <consortium name="The Broad Institute Genome Sequencing Platform"/>
            <consortium name="Broad Institute Genome Sequencing Center for Infectious Disease"/>
            <person name="Nutman T.B."/>
            <person name="Fink D.L."/>
            <person name="Russ C."/>
            <person name="Young S."/>
            <person name="Zeng Q."/>
            <person name="Gargeya S."/>
            <person name="Alvarado L."/>
            <person name="Berlin A."/>
            <person name="Chapman S.B."/>
            <person name="Chen Z."/>
            <person name="Freedman E."/>
            <person name="Gellesch M."/>
            <person name="Goldberg J."/>
            <person name="Griggs A."/>
            <person name="Gujja S."/>
            <person name="Heilman E.R."/>
            <person name="Heiman D."/>
            <person name="Howarth C."/>
            <person name="Mehta T."/>
            <person name="Neiman D."/>
            <person name="Pearson M."/>
            <person name="Roberts A."/>
            <person name="Saif S."/>
            <person name="Shea T."/>
            <person name="Shenoy N."/>
            <person name="Sisk P."/>
            <person name="Stolte C."/>
            <person name="Sykes S."/>
            <person name="White J."/>
            <person name="Yandava C."/>
            <person name="Haas B."/>
            <person name="Henn M.R."/>
            <person name="Nusbaum C."/>
            <person name="Birren B."/>
        </authorList>
    </citation>
    <scope>NUCLEOTIDE SEQUENCE [LARGE SCALE GENOMIC DNA]</scope>
</reference>
<keyword evidence="1" id="KW-1133">Transmembrane helix</keyword>
<keyword evidence="3" id="KW-1185">Reference proteome</keyword>
<reference evidence="4" key="2">
    <citation type="submission" date="2016-11" db="UniProtKB">
        <authorList>
            <consortium name="WormBaseParasite"/>
        </authorList>
    </citation>
    <scope>IDENTIFICATION</scope>
</reference>
<dbReference type="KEGG" id="loa:LOAG_16085"/>